<dbReference type="EMBL" id="HBFA01000673">
    <property type="protein sequence ID" value="CAD8647869.1"/>
    <property type="molecule type" value="Transcribed_RNA"/>
</dbReference>
<organism evidence="1">
    <name type="scientific">Pyramimonas obovata</name>
    <dbReference type="NCBI Taxonomy" id="1411642"/>
    <lineage>
        <taxon>Eukaryota</taxon>
        <taxon>Viridiplantae</taxon>
        <taxon>Chlorophyta</taxon>
        <taxon>Pyramimonadophyceae</taxon>
        <taxon>Pyramimonadales</taxon>
        <taxon>Pyramimonadaceae</taxon>
        <taxon>Pyramimonas</taxon>
        <taxon>Pyramimonas incertae sedis</taxon>
    </lineage>
</organism>
<dbReference type="AlphaFoldDB" id="A0A7S0MRW7"/>
<gene>
    <name evidence="1" type="ORF">POBO1169_LOCUS307</name>
</gene>
<evidence type="ECO:0000313" key="1">
    <source>
        <dbReference type="EMBL" id="CAD8647869.1"/>
    </source>
</evidence>
<name>A0A7S0MRW7_9CHLO</name>
<sequence length="114" mass="12911">MFYLMSEDGGTESGWQLNPDEVDMTPWGGILIRREEKAYVLDEVIAVEGSYPYRQEFHRHFAVPKDTRSDVHLMSGGLRTPDMPITAQMGLARFVGFYSESKGGVGSIEMTRQF</sequence>
<reference evidence="1" key="1">
    <citation type="submission" date="2021-01" db="EMBL/GenBank/DDBJ databases">
        <authorList>
            <person name="Corre E."/>
            <person name="Pelletier E."/>
            <person name="Niang G."/>
            <person name="Scheremetjew M."/>
            <person name="Finn R."/>
            <person name="Kale V."/>
            <person name="Holt S."/>
            <person name="Cochrane G."/>
            <person name="Meng A."/>
            <person name="Brown T."/>
            <person name="Cohen L."/>
        </authorList>
    </citation>
    <scope>NUCLEOTIDE SEQUENCE</scope>
    <source>
        <strain evidence="1">CCMP722</strain>
    </source>
</reference>
<protein>
    <submittedName>
        <fullName evidence="1">Uncharacterized protein</fullName>
    </submittedName>
</protein>
<proteinExistence type="predicted"/>
<accession>A0A7S0MRW7</accession>